<feature type="transmembrane region" description="Helical" evidence="2">
    <location>
        <begin position="201"/>
        <end position="218"/>
    </location>
</feature>
<feature type="transmembrane region" description="Helical" evidence="2">
    <location>
        <begin position="308"/>
        <end position="328"/>
    </location>
</feature>
<organism evidence="4 5">
    <name type="scientific">Prymnesium parvum</name>
    <name type="common">Toxic golden alga</name>
    <dbReference type="NCBI Taxonomy" id="97485"/>
    <lineage>
        <taxon>Eukaryota</taxon>
        <taxon>Haptista</taxon>
        <taxon>Haptophyta</taxon>
        <taxon>Prymnesiophyceae</taxon>
        <taxon>Prymnesiales</taxon>
        <taxon>Prymnesiaceae</taxon>
        <taxon>Prymnesium</taxon>
    </lineage>
</organism>
<feature type="compositionally biased region" description="Basic and acidic residues" evidence="1">
    <location>
        <begin position="1"/>
        <end position="19"/>
    </location>
</feature>
<dbReference type="AlphaFoldDB" id="A0AB34JT71"/>
<evidence type="ECO:0000313" key="5">
    <source>
        <dbReference type="Proteomes" id="UP001515480"/>
    </source>
</evidence>
<proteinExistence type="predicted"/>
<evidence type="ECO:0000259" key="3">
    <source>
        <dbReference type="Pfam" id="PF02517"/>
    </source>
</evidence>
<gene>
    <name evidence="4" type="ORF">AB1Y20_019918</name>
</gene>
<dbReference type="Proteomes" id="UP001515480">
    <property type="component" value="Unassembled WGS sequence"/>
</dbReference>
<feature type="transmembrane region" description="Helical" evidence="2">
    <location>
        <begin position="65"/>
        <end position="87"/>
    </location>
</feature>
<feature type="region of interest" description="Disordered" evidence="1">
    <location>
        <begin position="1"/>
        <end position="23"/>
    </location>
</feature>
<reference evidence="4 5" key="1">
    <citation type="journal article" date="2024" name="Science">
        <title>Giant polyketide synthase enzymes in the biosynthesis of giant marine polyether toxins.</title>
        <authorList>
            <person name="Fallon T.R."/>
            <person name="Shende V.V."/>
            <person name="Wierzbicki I.H."/>
            <person name="Pendleton A.L."/>
            <person name="Watervoot N.F."/>
            <person name="Auber R.P."/>
            <person name="Gonzalez D.J."/>
            <person name="Wisecaver J.H."/>
            <person name="Moore B.S."/>
        </authorList>
    </citation>
    <scope>NUCLEOTIDE SEQUENCE [LARGE SCALE GENOMIC DNA]</scope>
    <source>
        <strain evidence="4 5">12B1</strain>
    </source>
</reference>
<accession>A0AB34JT71</accession>
<evidence type="ECO:0000313" key="4">
    <source>
        <dbReference type="EMBL" id="KAL1525045.1"/>
    </source>
</evidence>
<sequence>MGKESRRAKEPKEKGKMGGEKANPLENVRVPRVMLSAAILVGLAWWVGGALWARSHAEGRCAFPIRLFFLFSLESAFNPLCSALWLLPARWLAPRLPGAAADPSLPAKSAWPLPAEMMHNDESIVWPRPEHVPAEWAVLARGRKQPFFLNHVRGSMRLRQAAIRLGAATATVITMLCMSTLLDQRPLSEFGLKLEGAAVDTLLGVVTGTVCIVILFLIERRLGWIQPTHMFECVVPGESWGLNFLWDILFHIGVTLDEELQLRGWLLHATALACEAYLGSSRSFAMLLAAVIESILFAFLHLRSPGASSLALCNLAIGGMAAALNVVLSGGLAFSFGWHFSWNLVMGHALGLSTSGIPMSATLVSVVPHPSKQHLHGGTFGPEKSVLAPGIYLLGCVMLYSFYGWN</sequence>
<dbReference type="PANTHER" id="PTHR39430:SF1">
    <property type="entry name" value="PROTEASE"/>
    <property type="match status" value="1"/>
</dbReference>
<feature type="transmembrane region" description="Helical" evidence="2">
    <location>
        <begin position="284"/>
        <end position="302"/>
    </location>
</feature>
<keyword evidence="2" id="KW-0812">Transmembrane</keyword>
<evidence type="ECO:0000256" key="2">
    <source>
        <dbReference type="SAM" id="Phobius"/>
    </source>
</evidence>
<name>A0AB34JT71_PRYPA</name>
<keyword evidence="2" id="KW-1133">Transmembrane helix</keyword>
<keyword evidence="5" id="KW-1185">Reference proteome</keyword>
<feature type="domain" description="CAAX prenyl protease 2/Lysostaphin resistance protein A-like" evidence="3">
    <location>
        <begin position="244"/>
        <end position="345"/>
    </location>
</feature>
<dbReference type="Pfam" id="PF02517">
    <property type="entry name" value="Rce1-like"/>
    <property type="match status" value="1"/>
</dbReference>
<comment type="caution">
    <text evidence="4">The sequence shown here is derived from an EMBL/GenBank/DDBJ whole genome shotgun (WGS) entry which is preliminary data.</text>
</comment>
<dbReference type="PANTHER" id="PTHR39430">
    <property type="entry name" value="MEMBRANE-ASSOCIATED PROTEASE-RELATED"/>
    <property type="match status" value="1"/>
</dbReference>
<feature type="transmembrane region" description="Helical" evidence="2">
    <location>
        <begin position="33"/>
        <end position="53"/>
    </location>
</feature>
<dbReference type="GO" id="GO:0004175">
    <property type="term" value="F:endopeptidase activity"/>
    <property type="evidence" value="ECO:0007669"/>
    <property type="project" value="UniProtKB-ARBA"/>
</dbReference>
<dbReference type="EMBL" id="JBGBPQ010000004">
    <property type="protein sequence ID" value="KAL1525045.1"/>
    <property type="molecule type" value="Genomic_DNA"/>
</dbReference>
<dbReference type="GO" id="GO:0080120">
    <property type="term" value="P:CAAX-box protein maturation"/>
    <property type="evidence" value="ECO:0007669"/>
    <property type="project" value="UniProtKB-ARBA"/>
</dbReference>
<feature type="transmembrane region" description="Helical" evidence="2">
    <location>
        <begin position="161"/>
        <end position="181"/>
    </location>
</feature>
<keyword evidence="2" id="KW-0472">Membrane</keyword>
<protein>
    <recommendedName>
        <fullName evidence="3">CAAX prenyl protease 2/Lysostaphin resistance protein A-like domain-containing protein</fullName>
    </recommendedName>
</protein>
<feature type="transmembrane region" description="Helical" evidence="2">
    <location>
        <begin position="340"/>
        <end position="366"/>
    </location>
</feature>
<evidence type="ECO:0000256" key="1">
    <source>
        <dbReference type="SAM" id="MobiDB-lite"/>
    </source>
</evidence>
<dbReference type="InterPro" id="IPR003675">
    <property type="entry name" value="Rce1/LyrA-like_dom"/>
</dbReference>
<feature type="transmembrane region" description="Helical" evidence="2">
    <location>
        <begin position="386"/>
        <end position="405"/>
    </location>
</feature>